<evidence type="ECO:0000313" key="4">
    <source>
        <dbReference type="Proteomes" id="UP000238954"/>
    </source>
</evidence>
<keyword evidence="4" id="KW-1185">Reference proteome</keyword>
<dbReference type="Proteomes" id="UP000238954">
    <property type="component" value="Chromosome"/>
</dbReference>
<feature type="domain" description="Amidohydrolase 3" evidence="2">
    <location>
        <begin position="69"/>
        <end position="537"/>
    </location>
</feature>
<dbReference type="Gene3D" id="3.30.1490.130">
    <property type="entry name" value="D-aminoacylase. Domain 3"/>
    <property type="match status" value="1"/>
</dbReference>
<dbReference type="OrthoDB" id="9766983at2"/>
<dbReference type="PANTHER" id="PTHR11647">
    <property type="entry name" value="HYDRANTOINASE/DIHYDROPYRIMIDINASE FAMILY MEMBER"/>
    <property type="match status" value="1"/>
</dbReference>
<dbReference type="AlphaFoldDB" id="A0A2S8B6H6"/>
<organism evidence="3 4">
    <name type="scientific">Sphingopyxis lindanitolerans</name>
    <dbReference type="NCBI Taxonomy" id="2054227"/>
    <lineage>
        <taxon>Bacteria</taxon>
        <taxon>Pseudomonadati</taxon>
        <taxon>Pseudomonadota</taxon>
        <taxon>Alphaproteobacteria</taxon>
        <taxon>Sphingomonadales</taxon>
        <taxon>Sphingomonadaceae</taxon>
        <taxon>Sphingopyxis</taxon>
    </lineage>
</organism>
<dbReference type="CDD" id="cd01297">
    <property type="entry name" value="D-aminoacylase"/>
    <property type="match status" value="1"/>
</dbReference>
<evidence type="ECO:0000313" key="3">
    <source>
        <dbReference type="EMBL" id="PQM28021.1"/>
    </source>
</evidence>
<feature type="chain" id="PRO_5015783948" evidence="1">
    <location>
        <begin position="23"/>
        <end position="561"/>
    </location>
</feature>
<dbReference type="InterPro" id="IPR013108">
    <property type="entry name" value="Amidohydro_3"/>
</dbReference>
<reference evidence="4" key="1">
    <citation type="submission" date="2017-11" db="EMBL/GenBank/DDBJ databases">
        <title>The complete genome sequence of Sphingopyxis pomeranensis sp. nov. strain WS5A3p.</title>
        <authorList>
            <person name="Kaminski M.A."/>
        </authorList>
    </citation>
    <scope>NUCLEOTIDE SEQUENCE [LARGE SCALE GENOMIC DNA]</scope>
    <source>
        <strain evidence="4">WS5A3p</strain>
    </source>
</reference>
<dbReference type="SUPFAM" id="SSF51556">
    <property type="entry name" value="Metallo-dependent hydrolases"/>
    <property type="match status" value="1"/>
</dbReference>
<feature type="signal peptide" evidence="1">
    <location>
        <begin position="1"/>
        <end position="22"/>
    </location>
</feature>
<dbReference type="GO" id="GO:0016811">
    <property type="term" value="F:hydrolase activity, acting on carbon-nitrogen (but not peptide) bonds, in linear amides"/>
    <property type="evidence" value="ECO:0007669"/>
    <property type="project" value="InterPro"/>
</dbReference>
<dbReference type="InterPro" id="IPR050378">
    <property type="entry name" value="Metallo-dep_Hydrolases_sf"/>
</dbReference>
<dbReference type="SUPFAM" id="SSF51338">
    <property type="entry name" value="Composite domain of metallo-dependent hydrolases"/>
    <property type="match status" value="1"/>
</dbReference>
<accession>A0A2S8B6H6</accession>
<evidence type="ECO:0000256" key="1">
    <source>
        <dbReference type="SAM" id="SignalP"/>
    </source>
</evidence>
<dbReference type="InterPro" id="IPR023100">
    <property type="entry name" value="D-aminoacylase_insert_dom_sf"/>
</dbReference>
<proteinExistence type="predicted"/>
<dbReference type="GO" id="GO:0016812">
    <property type="term" value="F:hydrolase activity, acting on carbon-nitrogen (but not peptide) bonds, in cyclic amides"/>
    <property type="evidence" value="ECO:0007669"/>
    <property type="project" value="TreeGrafter"/>
</dbReference>
<dbReference type="Pfam" id="PF07969">
    <property type="entry name" value="Amidohydro_3"/>
    <property type="match status" value="1"/>
</dbReference>
<dbReference type="InterPro" id="IPR032466">
    <property type="entry name" value="Metal_Hydrolase"/>
</dbReference>
<dbReference type="PANTHER" id="PTHR11647:SF1">
    <property type="entry name" value="COLLAPSIN RESPONSE MEDIATOR PROTEIN"/>
    <property type="match status" value="1"/>
</dbReference>
<protein>
    <submittedName>
        <fullName evidence="3">Aminoacylase</fullName>
    </submittedName>
</protein>
<dbReference type="EMBL" id="PHFW01000002">
    <property type="protein sequence ID" value="PQM28021.1"/>
    <property type="molecule type" value="Genomic_DNA"/>
</dbReference>
<comment type="caution">
    <text evidence="3">The sequence shown here is derived from an EMBL/GenBank/DDBJ whole genome shotgun (WGS) entry which is preliminary data.</text>
</comment>
<evidence type="ECO:0000259" key="2">
    <source>
        <dbReference type="Pfam" id="PF07969"/>
    </source>
</evidence>
<dbReference type="RefSeq" id="WP_105998281.1">
    <property type="nucleotide sequence ID" value="NZ_CM009578.1"/>
</dbReference>
<dbReference type="GO" id="GO:0005829">
    <property type="term" value="C:cytosol"/>
    <property type="evidence" value="ECO:0007669"/>
    <property type="project" value="TreeGrafter"/>
</dbReference>
<dbReference type="InterPro" id="IPR011059">
    <property type="entry name" value="Metal-dep_hydrolase_composite"/>
</dbReference>
<name>A0A2S8B6H6_9SPHN</name>
<keyword evidence="1" id="KW-0732">Signal</keyword>
<dbReference type="Gene3D" id="3.20.20.140">
    <property type="entry name" value="Metal-dependent hydrolases"/>
    <property type="match status" value="1"/>
</dbReference>
<dbReference type="Gene3D" id="2.30.40.10">
    <property type="entry name" value="Urease, subunit C, domain 1"/>
    <property type="match status" value="1"/>
</dbReference>
<sequence length="561" mass="60170">MAFGRTFPLALMLLAGAAPASAAEPAYDVVIRGGTVYDGSGKAPIVGDVAIRGDRIVAVGKVVGKGRTEVAAKGLAVAPGFINMLSWATESLIADPRSQSDIRQGVTLEVMGEGWSMGPLNATMKRQETERQGDIKYPIAWTSLGDYFTYLEKRGISTNIASFVGAATVRVHELGEGDVDPNPEQLGRMKLLVRQTMNEGALGIGSSLIYAPGSYAETPELVALMSEAGKCGGMYISHMRSEGDRIGQAVDELIEIARKSGAPAEIYHLKMAGRDNWSKLDAIVKKIEDARAQGLRITADMYTYTAGATGLDAAMPTWVQAGGLEAWIERLKDPAIRARVAAEMQKPGSDWENLYLGAGADKMILSGFKNDALKSLTGKTLAEVAAIRGKSPEETAMDLVVEDGSRVGTIYFLMSEDNVRKQIRLPWMSFGSDAESQAPEGVFLKSSTHPRAYGNVARLLGRYVRDEKLIPLAEAVRRLTSLPATNLGLAGRGALKPGYYADVVVFDPATIVDRATFEQPQQYSVGMRDVYVNGVAVLKDGEHSGATPGRAVRGPAWNHCP</sequence>
<gene>
    <name evidence="3" type="ORF">CVO77_05695</name>
</gene>